<organism evidence="2 3">
    <name type="scientific">Sulfobacillus harzensis</name>
    <dbReference type="NCBI Taxonomy" id="2729629"/>
    <lineage>
        <taxon>Bacteria</taxon>
        <taxon>Bacillati</taxon>
        <taxon>Bacillota</taxon>
        <taxon>Clostridia</taxon>
        <taxon>Eubacteriales</taxon>
        <taxon>Clostridiales Family XVII. Incertae Sedis</taxon>
        <taxon>Sulfobacillus</taxon>
    </lineage>
</organism>
<accession>A0A7Y0Q3M5</accession>
<dbReference type="InterPro" id="IPR041612">
    <property type="entry name" value="YfiR_C"/>
</dbReference>
<proteinExistence type="predicted"/>
<dbReference type="SUPFAM" id="SSF48498">
    <property type="entry name" value="Tetracyclin repressor-like, C-terminal domain"/>
    <property type="match status" value="1"/>
</dbReference>
<dbReference type="Proteomes" id="UP000533476">
    <property type="component" value="Unassembled WGS sequence"/>
</dbReference>
<comment type="caution">
    <text evidence="2">The sequence shown here is derived from an EMBL/GenBank/DDBJ whole genome shotgun (WGS) entry which is preliminary data.</text>
</comment>
<dbReference type="EMBL" id="JABBVZ010000041">
    <property type="protein sequence ID" value="NMP23146.1"/>
    <property type="molecule type" value="Genomic_DNA"/>
</dbReference>
<dbReference type="Pfam" id="PF17922">
    <property type="entry name" value="TetR_C_17"/>
    <property type="match status" value="1"/>
</dbReference>
<feature type="domain" description="YfiR C-terminal" evidence="1">
    <location>
        <begin position="3"/>
        <end position="56"/>
    </location>
</feature>
<reference evidence="2 3" key="1">
    <citation type="submission" date="2020-04" db="EMBL/GenBank/DDBJ databases">
        <authorList>
            <person name="Zhang R."/>
            <person name="Schippers A."/>
        </authorList>
    </citation>
    <scope>NUCLEOTIDE SEQUENCE [LARGE SCALE GENOMIC DNA]</scope>
    <source>
        <strain evidence="2 3">DSM 109850</strain>
    </source>
</reference>
<keyword evidence="3" id="KW-1185">Reference proteome</keyword>
<protein>
    <recommendedName>
        <fullName evidence="1">YfiR C-terminal domain-containing protein</fullName>
    </recommendedName>
</protein>
<dbReference type="InterPro" id="IPR036271">
    <property type="entry name" value="Tet_transcr_reg_TetR-rel_C_sf"/>
</dbReference>
<sequence>MIVEYNFDHRDDPDRREKILARYDRAVDLLSRMIQAGVDRGEFRPVLSIPALARFFWRRKTVGRSTLLLPAPTDLSRRYMAIRWRLYISNVSG</sequence>
<dbReference type="Gene3D" id="1.10.357.10">
    <property type="entry name" value="Tetracycline Repressor, domain 2"/>
    <property type="match status" value="1"/>
</dbReference>
<evidence type="ECO:0000313" key="3">
    <source>
        <dbReference type="Proteomes" id="UP000533476"/>
    </source>
</evidence>
<dbReference type="AlphaFoldDB" id="A0A7Y0Q3M5"/>
<evidence type="ECO:0000313" key="2">
    <source>
        <dbReference type="EMBL" id="NMP23146.1"/>
    </source>
</evidence>
<gene>
    <name evidence="2" type="ORF">HIJ39_12425</name>
</gene>
<evidence type="ECO:0000259" key="1">
    <source>
        <dbReference type="Pfam" id="PF17922"/>
    </source>
</evidence>
<name>A0A7Y0Q3M5_9FIRM</name>